<dbReference type="InterPro" id="IPR019587">
    <property type="entry name" value="Polyketide_cyclase/dehydratase"/>
</dbReference>
<feature type="chain" id="PRO_5043954761" evidence="1">
    <location>
        <begin position="24"/>
        <end position="174"/>
    </location>
</feature>
<dbReference type="EMBL" id="BAABME010001570">
    <property type="protein sequence ID" value="GAA0150332.1"/>
    <property type="molecule type" value="Genomic_DNA"/>
</dbReference>
<sequence length="174" mass="20378">MFRISSYLLFIFLFAQTLNLTIARETIHQWGGTVFADVEGIPPEKVWPFIGDFCNVYMVFPINVSFCNRGDPQNVTIGHRRFMVFLNGSDVQWEKHHLVEFDQVKHVLTYRMMENNIKVSYYRSTMTVLKGKKNGSVIRWKWIANPVEGYTEETMQARLQWIVLYAAGNVMRLS</sequence>
<dbReference type="SUPFAM" id="SSF55961">
    <property type="entry name" value="Bet v1-like"/>
    <property type="match status" value="1"/>
</dbReference>
<evidence type="ECO:0000256" key="1">
    <source>
        <dbReference type="SAM" id="SignalP"/>
    </source>
</evidence>
<dbReference type="PANTHER" id="PTHR33789:SF11">
    <property type="entry name" value="OS05G0202300 PROTEIN"/>
    <property type="match status" value="1"/>
</dbReference>
<gene>
    <name evidence="2" type="ORF">LIER_09294</name>
</gene>
<keyword evidence="3" id="KW-1185">Reference proteome</keyword>
<accession>A0AAV3PHD9</accession>
<keyword evidence="1" id="KW-0732">Signal</keyword>
<dbReference type="Pfam" id="PF10604">
    <property type="entry name" value="Polyketide_cyc2"/>
    <property type="match status" value="1"/>
</dbReference>
<feature type="signal peptide" evidence="1">
    <location>
        <begin position="1"/>
        <end position="23"/>
    </location>
</feature>
<proteinExistence type="predicted"/>
<evidence type="ECO:0000313" key="3">
    <source>
        <dbReference type="Proteomes" id="UP001454036"/>
    </source>
</evidence>
<dbReference type="PANTHER" id="PTHR33789">
    <property type="entry name" value="LACHRYMATORY-FACTOR SYNTHASE"/>
    <property type="match status" value="1"/>
</dbReference>
<dbReference type="InterPro" id="IPR023393">
    <property type="entry name" value="START-like_dom_sf"/>
</dbReference>
<dbReference type="CDD" id="cd07821">
    <property type="entry name" value="PYR_PYL_RCAR_like"/>
    <property type="match status" value="1"/>
</dbReference>
<protein>
    <submittedName>
        <fullName evidence="2">Uncharacterized protein</fullName>
    </submittedName>
</protein>
<name>A0AAV3PHD9_LITER</name>
<dbReference type="AlphaFoldDB" id="A0AAV3PHD9"/>
<dbReference type="Proteomes" id="UP001454036">
    <property type="component" value="Unassembled WGS sequence"/>
</dbReference>
<dbReference type="InterPro" id="IPR053249">
    <property type="entry name" value="LFS"/>
</dbReference>
<comment type="caution">
    <text evidence="2">The sequence shown here is derived from an EMBL/GenBank/DDBJ whole genome shotgun (WGS) entry which is preliminary data.</text>
</comment>
<dbReference type="Gene3D" id="3.30.530.20">
    <property type="match status" value="1"/>
</dbReference>
<dbReference type="GO" id="GO:0004864">
    <property type="term" value="F:protein phosphatase inhibitor activity"/>
    <property type="evidence" value="ECO:0007669"/>
    <property type="project" value="UniProtKB-ARBA"/>
</dbReference>
<organism evidence="2 3">
    <name type="scientific">Lithospermum erythrorhizon</name>
    <name type="common">Purple gromwell</name>
    <name type="synonym">Lithospermum officinale var. erythrorhizon</name>
    <dbReference type="NCBI Taxonomy" id="34254"/>
    <lineage>
        <taxon>Eukaryota</taxon>
        <taxon>Viridiplantae</taxon>
        <taxon>Streptophyta</taxon>
        <taxon>Embryophyta</taxon>
        <taxon>Tracheophyta</taxon>
        <taxon>Spermatophyta</taxon>
        <taxon>Magnoliopsida</taxon>
        <taxon>eudicotyledons</taxon>
        <taxon>Gunneridae</taxon>
        <taxon>Pentapetalae</taxon>
        <taxon>asterids</taxon>
        <taxon>lamiids</taxon>
        <taxon>Boraginales</taxon>
        <taxon>Boraginaceae</taxon>
        <taxon>Boraginoideae</taxon>
        <taxon>Lithospermeae</taxon>
        <taxon>Lithospermum</taxon>
    </lineage>
</organism>
<reference evidence="2 3" key="1">
    <citation type="submission" date="2024-01" db="EMBL/GenBank/DDBJ databases">
        <title>The complete chloroplast genome sequence of Lithospermum erythrorhizon: insights into the phylogenetic relationship among Boraginaceae species and the maternal lineages of purple gromwells.</title>
        <authorList>
            <person name="Okada T."/>
            <person name="Watanabe K."/>
        </authorList>
    </citation>
    <scope>NUCLEOTIDE SEQUENCE [LARGE SCALE GENOMIC DNA]</scope>
</reference>
<evidence type="ECO:0000313" key="2">
    <source>
        <dbReference type="EMBL" id="GAA0150332.1"/>
    </source>
</evidence>